<accession>A0ABW5NU09</accession>
<feature type="domain" description="Secretion system C-terminal sorting" evidence="3">
    <location>
        <begin position="409"/>
        <end position="478"/>
    </location>
</feature>
<organism evidence="4 5">
    <name type="scientific">Flavobacterium suzhouense</name>
    <dbReference type="NCBI Taxonomy" id="1529638"/>
    <lineage>
        <taxon>Bacteria</taxon>
        <taxon>Pseudomonadati</taxon>
        <taxon>Bacteroidota</taxon>
        <taxon>Flavobacteriia</taxon>
        <taxon>Flavobacteriales</taxon>
        <taxon>Flavobacteriaceae</taxon>
        <taxon>Flavobacterium</taxon>
    </lineage>
</organism>
<feature type="signal peptide" evidence="2">
    <location>
        <begin position="1"/>
        <end position="19"/>
    </location>
</feature>
<dbReference type="NCBIfam" id="TIGR04183">
    <property type="entry name" value="Por_Secre_tail"/>
    <property type="match status" value="1"/>
</dbReference>
<keyword evidence="1 2" id="KW-0732">Signal</keyword>
<reference evidence="5" key="1">
    <citation type="journal article" date="2019" name="Int. J. Syst. Evol. Microbiol.">
        <title>The Global Catalogue of Microorganisms (GCM) 10K type strain sequencing project: providing services to taxonomists for standard genome sequencing and annotation.</title>
        <authorList>
            <consortium name="The Broad Institute Genomics Platform"/>
            <consortium name="The Broad Institute Genome Sequencing Center for Infectious Disease"/>
            <person name="Wu L."/>
            <person name="Ma J."/>
        </authorList>
    </citation>
    <scope>NUCLEOTIDE SEQUENCE [LARGE SCALE GENOMIC DNA]</scope>
    <source>
        <strain evidence="5">KCTC 42107</strain>
    </source>
</reference>
<evidence type="ECO:0000313" key="4">
    <source>
        <dbReference type="EMBL" id="MFD2601312.1"/>
    </source>
</evidence>
<name>A0ABW5NU09_9FLAO</name>
<dbReference type="Pfam" id="PF18962">
    <property type="entry name" value="Por_Secre_tail"/>
    <property type="match status" value="1"/>
</dbReference>
<keyword evidence="5" id="KW-1185">Reference proteome</keyword>
<evidence type="ECO:0000259" key="3">
    <source>
        <dbReference type="Pfam" id="PF18962"/>
    </source>
</evidence>
<sequence>MIKKLFAFFLIVFSGGVFAQAPTIEGDVMLCPYTDGTATITNTDEYDSYQWYFKYWFLNDDFEAIEGANAASFTYDWYTYDQALLKVVVTKDGQTYESNEIQIDSYNWSSLLIRNQLQGNVHFEFDEETLQQKYVMCTGAKIVQTVLEPYTIVQWYKDGVAIEGATSITYTITEPGVYHVVAGVEICPNATSASIPVNVVASDDCGPSTPSPLVIQGDTMLCPDTNGLTFVTNAVGYDTYQWYAKFGGEEEFTAIEDATVASFEYDWNTYDQATLKVVTTIGEDSYESNTIFIDSYNWLPLSFTATPSEDVEMDGPDYLICEGDTVVLALPGAAEDYINIQWFKDGLPLEDGYEASYVASTPGVYHVDAAMAVCANNIMSTYDNPLTITANPDCTLGVNDPSFASGIVVYPNPTNNILNIALAANTSLQGYSIVDISGKVLLNGNVDTTEFSVNVETLSSGTYFIKLNGNNAQAVKMFIRN</sequence>
<dbReference type="EMBL" id="JBHUMD010000005">
    <property type="protein sequence ID" value="MFD2601312.1"/>
    <property type="molecule type" value="Genomic_DNA"/>
</dbReference>
<evidence type="ECO:0000313" key="5">
    <source>
        <dbReference type="Proteomes" id="UP001597480"/>
    </source>
</evidence>
<feature type="chain" id="PRO_5045458756" evidence="2">
    <location>
        <begin position="20"/>
        <end position="481"/>
    </location>
</feature>
<comment type="caution">
    <text evidence="4">The sequence shown here is derived from an EMBL/GenBank/DDBJ whole genome shotgun (WGS) entry which is preliminary data.</text>
</comment>
<proteinExistence type="predicted"/>
<evidence type="ECO:0000256" key="2">
    <source>
        <dbReference type="SAM" id="SignalP"/>
    </source>
</evidence>
<dbReference type="Proteomes" id="UP001597480">
    <property type="component" value="Unassembled WGS sequence"/>
</dbReference>
<gene>
    <name evidence="4" type="ORF">ACFSR3_04525</name>
</gene>
<evidence type="ECO:0000256" key="1">
    <source>
        <dbReference type="ARBA" id="ARBA00022729"/>
    </source>
</evidence>
<dbReference type="RefSeq" id="WP_379819899.1">
    <property type="nucleotide sequence ID" value="NZ_JBHUMD010000005.1"/>
</dbReference>
<protein>
    <submittedName>
        <fullName evidence="4">T9SS type A sorting domain-containing protein</fullName>
    </submittedName>
</protein>
<dbReference type="InterPro" id="IPR026444">
    <property type="entry name" value="Secre_tail"/>
</dbReference>